<dbReference type="RefSeq" id="XP_006679263.1">
    <property type="nucleotide sequence ID" value="XM_006679200.1"/>
</dbReference>
<protein>
    <submittedName>
        <fullName evidence="4">Uncharacterized protein</fullName>
    </submittedName>
</protein>
<dbReference type="PROSITE" id="PS50005">
    <property type="entry name" value="TPR"/>
    <property type="match status" value="2"/>
</dbReference>
<dbReference type="HOGENOM" id="CLU_004905_2_0_1"/>
<dbReference type="InParanoid" id="F4P3A9"/>
<evidence type="ECO:0000313" key="4">
    <source>
        <dbReference type="EMBL" id="EGF80371.1"/>
    </source>
</evidence>
<evidence type="ECO:0000313" key="5">
    <source>
        <dbReference type="Proteomes" id="UP000007241"/>
    </source>
</evidence>
<evidence type="ECO:0000256" key="2">
    <source>
        <dbReference type="ARBA" id="ARBA00022803"/>
    </source>
</evidence>
<gene>
    <name evidence="4" type="ORF">BATDEDRAFT_88530</name>
</gene>
<evidence type="ECO:0000256" key="1">
    <source>
        <dbReference type="ARBA" id="ARBA00022737"/>
    </source>
</evidence>
<dbReference type="SUPFAM" id="SSF48452">
    <property type="entry name" value="TPR-like"/>
    <property type="match status" value="1"/>
</dbReference>
<keyword evidence="2 3" id="KW-0802">TPR repeat</keyword>
<organism evidence="4 5">
    <name type="scientific">Batrachochytrium dendrobatidis (strain JAM81 / FGSC 10211)</name>
    <name type="common">Frog chytrid fungus</name>
    <dbReference type="NCBI Taxonomy" id="684364"/>
    <lineage>
        <taxon>Eukaryota</taxon>
        <taxon>Fungi</taxon>
        <taxon>Fungi incertae sedis</taxon>
        <taxon>Chytridiomycota</taxon>
        <taxon>Chytridiomycota incertae sedis</taxon>
        <taxon>Chytridiomycetes</taxon>
        <taxon>Rhizophydiales</taxon>
        <taxon>Rhizophydiales incertae sedis</taxon>
        <taxon>Batrachochytrium</taxon>
    </lineage>
</organism>
<sequence length="848" mass="96884">MAIADLAILDAEWALIRGSFVTESIKVTDLKGPVSFSAINILNGSYYDVLSSSTARSLFAIDFPNKVDVSMPLQQDINSWFRTRLATVLSNASTETKFEIFCIGIALLNSFVQGAWTGPSLEFKAVDLLPAVMKTVDEQTLHKNLLKLLMSDYEEAYTLTIDPLLLLLARWILIDSATEMLEFKTFRWWSCRCAFIQQRIIENHSATLQGVIIDSLDAVKMFLPDVELERDIVARFYLEYGLVYHYYTQDSKALTQFKAAQEASMLTWEMTGVLGKRTKFQTFETSQLVVLAESRQSATPSADHMFTPVALDHNDDTLLEKMQITDKNVAKQHNLSIVDQCILLALCLNVKNTNPIHGLTTEQMFPYVRRVLEHSNNWMVHTMGLLLRSRLEIEKSRTAERSVLQLQALVDQFCLKDSPVAERMQHIFSILIPPKWELERELGERFQGIGAIRSALEIFERLEMWENVVSCHIMLEQVEKAKVIVCNLLEQTPDSPKLICLLGDINGDPQYYMQAWEVSGRRYARAMRSLGAHYFKKENMEKCVECYQLALALNPLFENSWFVLGCAAMHLEKYDIAEQSFNRVTVIDPEVLFIDNYVVMLAMNGEAWNNLASVYIKNKKLREAFNCLKESLKHNFEASNIWENYLFVSVDIGEFSEAIRAMERILTIRANKPKFKDTLVDLDILDIIVLAIVNGDSDSLGQSAENLTLKMAKLLEQILAKLSSPRLFLICARFEQYRQHLHKALEYYQKAYRAILHHPGLTTNIDIFRSLTKYTFQVVNAFVELGPQMSEVRMGSGEASMVCKDWAYQAHQATKTAVARTKDSYEGTEEHDQLVQKLAELKELRSAI</sequence>
<dbReference type="FunCoup" id="F4P3A9">
    <property type="interactions" value="861"/>
</dbReference>
<dbReference type="PANTHER" id="PTHR16193:SF0">
    <property type="entry name" value="TETRATRICOPEPTIDE REPEAT PROTEIN 27"/>
    <property type="match status" value="1"/>
</dbReference>
<dbReference type="AlphaFoldDB" id="F4P3A9"/>
<dbReference type="InterPro" id="IPR019734">
    <property type="entry name" value="TPR_rpt"/>
</dbReference>
<dbReference type="PANTHER" id="PTHR16193">
    <property type="entry name" value="TETRATRICOPEPTIDE REPEAT PROTEIN 27"/>
    <property type="match status" value="1"/>
</dbReference>
<evidence type="ECO:0000256" key="3">
    <source>
        <dbReference type="PROSITE-ProRule" id="PRU00339"/>
    </source>
</evidence>
<dbReference type="GeneID" id="18243192"/>
<name>F4P3A9_BATDJ</name>
<feature type="repeat" description="TPR" evidence="3">
    <location>
        <begin position="524"/>
        <end position="557"/>
    </location>
</feature>
<dbReference type="InterPro" id="IPR044244">
    <property type="entry name" value="TTC27/Emw1"/>
</dbReference>
<dbReference type="Pfam" id="PF13181">
    <property type="entry name" value="TPR_8"/>
    <property type="match status" value="2"/>
</dbReference>
<dbReference type="SMART" id="SM00028">
    <property type="entry name" value="TPR"/>
    <property type="match status" value="4"/>
</dbReference>
<keyword evidence="1" id="KW-0677">Repeat</keyword>
<dbReference type="OMA" id="WNIRLIC"/>
<dbReference type="Proteomes" id="UP000007241">
    <property type="component" value="Unassembled WGS sequence"/>
</dbReference>
<keyword evidence="5" id="KW-1185">Reference proteome</keyword>
<dbReference type="InterPro" id="IPR011990">
    <property type="entry name" value="TPR-like_helical_dom_sf"/>
</dbReference>
<reference evidence="4 5" key="1">
    <citation type="submission" date="2009-12" db="EMBL/GenBank/DDBJ databases">
        <title>The draft genome of Batrachochytrium dendrobatidis.</title>
        <authorList>
            <consortium name="US DOE Joint Genome Institute (JGI-PGF)"/>
            <person name="Kuo A."/>
            <person name="Salamov A."/>
            <person name="Schmutz J."/>
            <person name="Lucas S."/>
            <person name="Pitluck S."/>
            <person name="Rosenblum E."/>
            <person name="Stajich J."/>
            <person name="Eisen M."/>
            <person name="Grigoriev I.V."/>
        </authorList>
    </citation>
    <scope>NUCLEOTIDE SEQUENCE [LARGE SCALE GENOMIC DNA]</scope>
    <source>
        <strain evidence="5">JAM81 / FGSC 10211</strain>
    </source>
</reference>
<proteinExistence type="predicted"/>
<dbReference type="Gene3D" id="1.25.40.10">
    <property type="entry name" value="Tetratricopeptide repeat domain"/>
    <property type="match status" value="1"/>
</dbReference>
<dbReference type="OrthoDB" id="1936594at2759"/>
<accession>F4P3A9</accession>
<dbReference type="STRING" id="684364.F4P3A9"/>
<dbReference type="EMBL" id="GL882884">
    <property type="protein sequence ID" value="EGF80371.1"/>
    <property type="molecule type" value="Genomic_DNA"/>
</dbReference>
<feature type="repeat" description="TPR" evidence="3">
    <location>
        <begin position="558"/>
        <end position="591"/>
    </location>
</feature>